<dbReference type="PANTHER" id="PTHR47893:SF1">
    <property type="entry name" value="REGULATORY PROTEIN PCHR"/>
    <property type="match status" value="1"/>
</dbReference>
<dbReference type="Gene3D" id="1.10.10.60">
    <property type="entry name" value="Homeodomain-like"/>
    <property type="match status" value="2"/>
</dbReference>
<dbReference type="OrthoDB" id="7544370at2"/>
<keyword evidence="3" id="KW-0804">Transcription</keyword>
<dbReference type="InterPro" id="IPR018060">
    <property type="entry name" value="HTH_AraC"/>
</dbReference>
<dbReference type="RefSeq" id="WP_012163776.1">
    <property type="nucleotide sequence ID" value="NC_009925.1"/>
</dbReference>
<gene>
    <name evidence="5" type="ordered locus">AM1_3382</name>
</gene>
<evidence type="ECO:0000256" key="3">
    <source>
        <dbReference type="ARBA" id="ARBA00023163"/>
    </source>
</evidence>
<reference evidence="5 6" key="1">
    <citation type="journal article" date="2008" name="Proc. Natl. Acad. Sci. U.S.A.">
        <title>Niche adaptation and genome expansion in the chlorophyll d-producing cyanobacterium Acaryochloris marina.</title>
        <authorList>
            <person name="Swingley W.D."/>
            <person name="Chen M."/>
            <person name="Cheung P.C."/>
            <person name="Conrad A.L."/>
            <person name="Dejesa L.C."/>
            <person name="Hao J."/>
            <person name="Honchak B.M."/>
            <person name="Karbach L.E."/>
            <person name="Kurdoglu A."/>
            <person name="Lahiri S."/>
            <person name="Mastrian S.D."/>
            <person name="Miyashita H."/>
            <person name="Page L."/>
            <person name="Ramakrishna P."/>
            <person name="Satoh S."/>
            <person name="Sattley W.M."/>
            <person name="Shimada Y."/>
            <person name="Taylor H.L."/>
            <person name="Tomo T."/>
            <person name="Tsuchiya T."/>
            <person name="Wang Z.T."/>
            <person name="Raymond J."/>
            <person name="Mimuro M."/>
            <person name="Blankenship R.E."/>
            <person name="Touchman J.W."/>
        </authorList>
    </citation>
    <scope>NUCLEOTIDE SEQUENCE [LARGE SCALE GENOMIC DNA]</scope>
    <source>
        <strain evidence="6">MBIC 11017</strain>
    </source>
</reference>
<evidence type="ECO:0000256" key="2">
    <source>
        <dbReference type="ARBA" id="ARBA00023125"/>
    </source>
</evidence>
<sequence length="341" mass="38287">MRTTIRETELQTLFAEAQQNGESIFQHKGSDLLICPPSQVGSGQHHLITLRDGIVLKIADGRFHQTTTIESHRGPDEPLVSKFCLSSRFQVQTPRVSGIPEDYTESAGHHYLFSLSDVVEFETFQGEERFQVVAFEWSQDYVRSFISAADGLPQPLQKLSDHQTLKRFHQPLGKMTPAMAQIIQQVLGCPYQGMVKKMYLESKALELLTLQLTAWSENQHQTKISQLLPDDLERIQQASHVLNQNLNAPPSLMGLARQVGLNDYKLKLGFRQMFGTTVFGYSQAKRLQYARQLLAAQDLSIPGVAQSVGYASPTSFTAAFKRRFGLSPKAYQMACRGKNPV</sequence>
<keyword evidence="1" id="KW-0805">Transcription regulation</keyword>
<protein>
    <submittedName>
        <fullName evidence="5">Transcriptional regulator, AraC family</fullName>
    </submittedName>
</protein>
<dbReference type="PROSITE" id="PS00041">
    <property type="entry name" value="HTH_ARAC_FAMILY_1"/>
    <property type="match status" value="1"/>
</dbReference>
<keyword evidence="2" id="KW-0238">DNA-binding</keyword>
<organism evidence="5 6">
    <name type="scientific">Acaryochloris marina (strain MBIC 11017)</name>
    <dbReference type="NCBI Taxonomy" id="329726"/>
    <lineage>
        <taxon>Bacteria</taxon>
        <taxon>Bacillati</taxon>
        <taxon>Cyanobacteriota</taxon>
        <taxon>Cyanophyceae</taxon>
        <taxon>Acaryochloridales</taxon>
        <taxon>Acaryochloridaceae</taxon>
        <taxon>Acaryochloris</taxon>
    </lineage>
</organism>
<dbReference type="InterPro" id="IPR018062">
    <property type="entry name" value="HTH_AraC-typ_CS"/>
</dbReference>
<dbReference type="AlphaFoldDB" id="B0C029"/>
<dbReference type="Pfam" id="PF12833">
    <property type="entry name" value="HTH_18"/>
    <property type="match status" value="1"/>
</dbReference>
<evidence type="ECO:0000313" key="5">
    <source>
        <dbReference type="EMBL" id="ABW28376.1"/>
    </source>
</evidence>
<keyword evidence="6" id="KW-1185">Reference proteome</keyword>
<feature type="domain" description="HTH araC/xylS-type" evidence="4">
    <location>
        <begin position="236"/>
        <end position="334"/>
    </location>
</feature>
<evidence type="ECO:0000256" key="1">
    <source>
        <dbReference type="ARBA" id="ARBA00023015"/>
    </source>
</evidence>
<evidence type="ECO:0000313" key="6">
    <source>
        <dbReference type="Proteomes" id="UP000000268"/>
    </source>
</evidence>
<dbReference type="KEGG" id="amr:AM1_3382"/>
<evidence type="ECO:0000259" key="4">
    <source>
        <dbReference type="PROSITE" id="PS01124"/>
    </source>
</evidence>
<dbReference type="PRINTS" id="PR00032">
    <property type="entry name" value="HTHARAC"/>
</dbReference>
<name>B0C029_ACAM1</name>
<dbReference type="Proteomes" id="UP000000268">
    <property type="component" value="Chromosome"/>
</dbReference>
<dbReference type="SUPFAM" id="SSF46689">
    <property type="entry name" value="Homeodomain-like"/>
    <property type="match status" value="2"/>
</dbReference>
<dbReference type="InterPro" id="IPR053142">
    <property type="entry name" value="PchR_regulatory_protein"/>
</dbReference>
<dbReference type="InterPro" id="IPR009057">
    <property type="entry name" value="Homeodomain-like_sf"/>
</dbReference>
<dbReference type="HOGENOM" id="CLU_052345_4_1_3"/>
<dbReference type="GO" id="GO:0043565">
    <property type="term" value="F:sequence-specific DNA binding"/>
    <property type="evidence" value="ECO:0007669"/>
    <property type="project" value="InterPro"/>
</dbReference>
<proteinExistence type="predicted"/>
<dbReference type="PROSITE" id="PS01124">
    <property type="entry name" value="HTH_ARAC_FAMILY_2"/>
    <property type="match status" value="1"/>
</dbReference>
<dbReference type="InterPro" id="IPR020449">
    <property type="entry name" value="Tscrpt_reg_AraC-type_HTH"/>
</dbReference>
<dbReference type="eggNOG" id="COG2207">
    <property type="taxonomic scope" value="Bacteria"/>
</dbReference>
<dbReference type="PANTHER" id="PTHR47893">
    <property type="entry name" value="REGULATORY PROTEIN PCHR"/>
    <property type="match status" value="1"/>
</dbReference>
<dbReference type="GO" id="GO:0003700">
    <property type="term" value="F:DNA-binding transcription factor activity"/>
    <property type="evidence" value="ECO:0007669"/>
    <property type="project" value="InterPro"/>
</dbReference>
<dbReference type="EMBL" id="CP000828">
    <property type="protein sequence ID" value="ABW28376.1"/>
    <property type="molecule type" value="Genomic_DNA"/>
</dbReference>
<dbReference type="STRING" id="329726.AM1_3382"/>
<dbReference type="SMART" id="SM00342">
    <property type="entry name" value="HTH_ARAC"/>
    <property type="match status" value="1"/>
</dbReference>
<accession>B0C029</accession>